<accession>A0A8S5RQL2</accession>
<dbReference type="Gene3D" id="2.30.30.290">
    <property type="entry name" value="YopX-like domains"/>
    <property type="match status" value="1"/>
</dbReference>
<feature type="domain" description="YopX protein" evidence="1">
    <location>
        <begin position="31"/>
        <end position="125"/>
    </location>
</feature>
<organism evidence="2">
    <name type="scientific">virus sp. ctQ5V6</name>
    <dbReference type="NCBI Taxonomy" id="2825815"/>
    <lineage>
        <taxon>Viruses</taxon>
    </lineage>
</organism>
<proteinExistence type="predicted"/>
<dbReference type="NCBIfam" id="TIGR01671">
    <property type="entry name" value="phage_TIGR01671"/>
    <property type="match status" value="1"/>
</dbReference>
<evidence type="ECO:0000259" key="1">
    <source>
        <dbReference type="Pfam" id="PF09643"/>
    </source>
</evidence>
<sequence length="126" mass="14792">MEDRYLFKAKRVDDGEWVVWNIFSGLYGVDIDKSTICQCTGLKDKNGKLIWENDIVKDVFSDACAQIKYGSYQNCFDSTKAEHIGFYVDWSWRYTKNYRKDLGYWTNMVNAEVIGNKFDNPKLLEV</sequence>
<name>A0A8S5RQL2_9VIRU</name>
<dbReference type="Pfam" id="PF09643">
    <property type="entry name" value="YopX"/>
    <property type="match status" value="1"/>
</dbReference>
<protein>
    <submittedName>
        <fullName evidence="2">YopX protein</fullName>
    </submittedName>
</protein>
<evidence type="ECO:0000313" key="2">
    <source>
        <dbReference type="EMBL" id="DAE33450.1"/>
    </source>
</evidence>
<reference evidence="2" key="1">
    <citation type="journal article" date="2021" name="Proc. Natl. Acad. Sci. U.S.A.">
        <title>A Catalog of Tens of Thousands of Viruses from Human Metagenomes Reveals Hidden Associations with Chronic Diseases.</title>
        <authorList>
            <person name="Tisza M.J."/>
            <person name="Buck C.B."/>
        </authorList>
    </citation>
    <scope>NUCLEOTIDE SEQUENCE</scope>
    <source>
        <strain evidence="2">CtQ5V6</strain>
    </source>
</reference>
<dbReference type="InterPro" id="IPR019096">
    <property type="entry name" value="YopX_protein"/>
</dbReference>
<dbReference type="EMBL" id="BK059134">
    <property type="protein sequence ID" value="DAE33450.1"/>
    <property type="molecule type" value="Genomic_DNA"/>
</dbReference>
<dbReference type="InterPro" id="IPR010024">
    <property type="entry name" value="CHP16711"/>
</dbReference>
<dbReference type="InterPro" id="IPR023385">
    <property type="entry name" value="YopX-like_C"/>
</dbReference>
<dbReference type="SUPFAM" id="SSF159006">
    <property type="entry name" value="YopX-like"/>
    <property type="match status" value="1"/>
</dbReference>